<evidence type="ECO:0000313" key="3">
    <source>
        <dbReference type="Proteomes" id="UP000271554"/>
    </source>
</evidence>
<organism evidence="2 3">
    <name type="scientific">Streptomyces hundungensis</name>
    <dbReference type="NCBI Taxonomy" id="1077946"/>
    <lineage>
        <taxon>Bacteria</taxon>
        <taxon>Bacillati</taxon>
        <taxon>Actinomycetota</taxon>
        <taxon>Actinomycetes</taxon>
        <taxon>Kitasatosporales</taxon>
        <taxon>Streptomycetaceae</taxon>
        <taxon>Streptomyces</taxon>
    </lineage>
</organism>
<proteinExistence type="predicted"/>
<protein>
    <submittedName>
        <fullName evidence="2">Uncharacterized protein</fullName>
    </submittedName>
</protein>
<gene>
    <name evidence="2" type="ORF">DWB77_01291</name>
</gene>
<name>A0A387H943_9ACTN</name>
<evidence type="ECO:0000313" key="2">
    <source>
        <dbReference type="EMBL" id="AYG79181.1"/>
    </source>
</evidence>
<accession>A0A387H943</accession>
<keyword evidence="3" id="KW-1185">Reference proteome</keyword>
<dbReference type="EMBL" id="CP032698">
    <property type="protein sequence ID" value="AYG79181.1"/>
    <property type="molecule type" value="Genomic_DNA"/>
</dbReference>
<feature type="region of interest" description="Disordered" evidence="1">
    <location>
        <begin position="44"/>
        <end position="107"/>
    </location>
</feature>
<reference evidence="2 3" key="1">
    <citation type="submission" date="2018-10" db="EMBL/GenBank/DDBJ databases">
        <title>Relationship between Morphology and Antimicrobial Activity in Streptomyces.</title>
        <authorList>
            <person name="Kang H.J."/>
            <person name="Kim S.B."/>
        </authorList>
    </citation>
    <scope>NUCLEOTIDE SEQUENCE [LARGE SCALE GENOMIC DNA]</scope>
    <source>
        <strain evidence="2 3">BH38</strain>
    </source>
</reference>
<dbReference type="OrthoDB" id="4329518at2"/>
<sequence>MSWDDVTLLMLAAFGAVMLLLTQITEVLSKLTDVIHAWREVRGALRERPAGSTEPRGFHGPTDNEPARGTAFPQGLSSRPTGHAHGGQEPGCERHGRHAACRSGSDQGSCPCWAFMVEVGGVGMPDWP</sequence>
<evidence type="ECO:0000256" key="1">
    <source>
        <dbReference type="SAM" id="MobiDB-lite"/>
    </source>
</evidence>
<dbReference type="KEGG" id="shun:DWB77_01291"/>
<dbReference type="Proteomes" id="UP000271554">
    <property type="component" value="Chromosome"/>
</dbReference>
<dbReference type="AlphaFoldDB" id="A0A387H943"/>